<dbReference type="KEGG" id="ppru:FDP22_00855"/>
<accession>A0A5B8FFY8</accession>
<dbReference type="GO" id="GO:0008233">
    <property type="term" value="F:peptidase activity"/>
    <property type="evidence" value="ECO:0007669"/>
    <property type="project" value="UniProtKB-KW"/>
</dbReference>
<dbReference type="Proteomes" id="UP000305888">
    <property type="component" value="Chromosome"/>
</dbReference>
<dbReference type="Pfam" id="PF04586">
    <property type="entry name" value="Peptidase_S78"/>
    <property type="match status" value="1"/>
</dbReference>
<evidence type="ECO:0000256" key="1">
    <source>
        <dbReference type="ARBA" id="ARBA00022612"/>
    </source>
</evidence>
<dbReference type="RefSeq" id="WP_138577192.1">
    <property type="nucleotide sequence ID" value="NZ_CP040818.1"/>
</dbReference>
<evidence type="ECO:0000256" key="3">
    <source>
        <dbReference type="ARBA" id="ARBA00022801"/>
    </source>
</evidence>
<gene>
    <name evidence="5" type="ORF">FDP22_00855</name>
</gene>
<dbReference type="OrthoDB" id="7842080at2"/>
<reference evidence="5 6" key="1">
    <citation type="submission" date="2019-06" db="EMBL/GenBank/DDBJ databases">
        <title>Genome sequence of Rhodobacteraceae bacterium D4M1.</title>
        <authorList>
            <person name="Cao J."/>
        </authorList>
    </citation>
    <scope>NUCLEOTIDE SEQUENCE [LARGE SCALE GENOMIC DNA]</scope>
    <source>
        <strain evidence="5 6">D4M1</strain>
    </source>
</reference>
<name>A0A5B8FFY8_9RHOB</name>
<keyword evidence="3" id="KW-0378">Hydrolase</keyword>
<keyword evidence="1" id="KW-1188">Viral release from host cell</keyword>
<dbReference type="InterPro" id="IPR054613">
    <property type="entry name" value="Peptidase_S78_dom"/>
</dbReference>
<evidence type="ECO:0000259" key="4">
    <source>
        <dbReference type="Pfam" id="PF04586"/>
    </source>
</evidence>
<keyword evidence="2 5" id="KW-0645">Protease</keyword>
<evidence type="ECO:0000313" key="6">
    <source>
        <dbReference type="Proteomes" id="UP000305888"/>
    </source>
</evidence>
<organism evidence="5 6">
    <name type="scientific">Paroceanicella profunda</name>
    <dbReference type="NCBI Taxonomy" id="2579971"/>
    <lineage>
        <taxon>Bacteria</taxon>
        <taxon>Pseudomonadati</taxon>
        <taxon>Pseudomonadota</taxon>
        <taxon>Alphaproteobacteria</taxon>
        <taxon>Rhodobacterales</taxon>
        <taxon>Paracoccaceae</taxon>
        <taxon>Paroceanicella</taxon>
    </lineage>
</organism>
<keyword evidence="6" id="KW-1185">Reference proteome</keyword>
<protein>
    <submittedName>
        <fullName evidence="5">HK97 family phage prohead protease</fullName>
    </submittedName>
</protein>
<dbReference type="EMBL" id="CP040818">
    <property type="protein sequence ID" value="QDL90467.1"/>
    <property type="molecule type" value="Genomic_DNA"/>
</dbReference>
<proteinExistence type="predicted"/>
<feature type="domain" description="Prohead serine protease" evidence="4">
    <location>
        <begin position="43"/>
        <end position="173"/>
    </location>
</feature>
<sequence length="194" mass="20549">MLWGALSGGLELRSEGGEIRLRASFPYGRATTLADGGRSGPARQEVIASRAFGARIARGEEIHFLAGHDYNRPLASTSAGSLTLTDGDEALTIEARIGSEMAGVSYVRDFLTSHAAGLIRGLSPGFRVTPAAGAETVEERGGAILRTVRSAELFEISAVTKPAYPSAQIEARSWQAAPLAPRPTAAHPLNRWRP</sequence>
<evidence type="ECO:0000256" key="2">
    <source>
        <dbReference type="ARBA" id="ARBA00022670"/>
    </source>
</evidence>
<evidence type="ECO:0000313" key="5">
    <source>
        <dbReference type="EMBL" id="QDL90467.1"/>
    </source>
</evidence>
<dbReference type="GO" id="GO:0006508">
    <property type="term" value="P:proteolysis"/>
    <property type="evidence" value="ECO:0007669"/>
    <property type="project" value="UniProtKB-KW"/>
</dbReference>
<dbReference type="AlphaFoldDB" id="A0A5B8FFY8"/>